<accession>A0A1A9X0F2</accession>
<protein>
    <submittedName>
        <fullName evidence="1">Uncharacterized protein</fullName>
    </submittedName>
</protein>
<reference evidence="1" key="2">
    <citation type="submission" date="2020-05" db="UniProtKB">
        <authorList>
            <consortium name="EnsemblMetazoa"/>
        </authorList>
    </citation>
    <scope>IDENTIFICATION</scope>
    <source>
        <strain evidence="1">IAEA</strain>
    </source>
</reference>
<dbReference type="AlphaFoldDB" id="A0A1A9X0F2"/>
<dbReference type="EnsemblMetazoa" id="GBRI039602-RA">
    <property type="protein sequence ID" value="GBRI039602-PA"/>
    <property type="gene ID" value="GBRI039602"/>
</dbReference>
<dbReference type="VEuPathDB" id="VectorBase:GBRI039602"/>
<evidence type="ECO:0000313" key="2">
    <source>
        <dbReference type="Proteomes" id="UP000091820"/>
    </source>
</evidence>
<reference evidence="2" key="1">
    <citation type="submission" date="2014-03" db="EMBL/GenBank/DDBJ databases">
        <authorList>
            <person name="Aksoy S."/>
            <person name="Warren W."/>
            <person name="Wilson R.K."/>
        </authorList>
    </citation>
    <scope>NUCLEOTIDE SEQUENCE [LARGE SCALE GENOMIC DNA]</scope>
    <source>
        <strain evidence="2">IAEA</strain>
    </source>
</reference>
<keyword evidence="2" id="KW-1185">Reference proteome</keyword>
<proteinExistence type="predicted"/>
<dbReference type="Proteomes" id="UP000091820">
    <property type="component" value="Unassembled WGS sequence"/>
</dbReference>
<name>A0A1A9X0F2_9MUSC</name>
<organism evidence="1 2">
    <name type="scientific">Glossina brevipalpis</name>
    <dbReference type="NCBI Taxonomy" id="37001"/>
    <lineage>
        <taxon>Eukaryota</taxon>
        <taxon>Metazoa</taxon>
        <taxon>Ecdysozoa</taxon>
        <taxon>Arthropoda</taxon>
        <taxon>Hexapoda</taxon>
        <taxon>Insecta</taxon>
        <taxon>Pterygota</taxon>
        <taxon>Neoptera</taxon>
        <taxon>Endopterygota</taxon>
        <taxon>Diptera</taxon>
        <taxon>Brachycera</taxon>
        <taxon>Muscomorpha</taxon>
        <taxon>Hippoboscoidea</taxon>
        <taxon>Glossinidae</taxon>
        <taxon>Glossina</taxon>
    </lineage>
</organism>
<sequence length="182" mass="19312">MLFSLIEENACLRGRIEGLETRGGCFAAVNVFWGGAANRAGAGGNLASDTLKEIAKKVVQKVGPALGVVAKRSSRSTRSRIDWWILRLPSSIISMSSAILFPSSEKPSTFVTTSCTPGSDGGNELLLCCTGVTVRSSDERAMRLLRLEASSSAVCTLKPLWLAVFPCQLSLMSLPGISLPCC</sequence>
<evidence type="ECO:0000313" key="1">
    <source>
        <dbReference type="EnsemblMetazoa" id="GBRI039602-PA"/>
    </source>
</evidence>